<comment type="subunit">
    <text evidence="13">Interacts with PEX13; forming the PEX13-PEX14 docking complex. Interacts with PEX5 (via WxxxF/Y motifs).</text>
</comment>
<feature type="region of interest" description="Disordered" evidence="15">
    <location>
        <begin position="332"/>
        <end position="381"/>
    </location>
</feature>
<keyword evidence="20" id="KW-1185">Reference proteome</keyword>
<feature type="domain" description="Peroxisomal membrane protein PEX14 central plants" evidence="18">
    <location>
        <begin position="141"/>
        <end position="262"/>
    </location>
</feature>
<evidence type="ECO:0000256" key="11">
    <source>
        <dbReference type="ARBA" id="ARBA00029691"/>
    </source>
</evidence>
<evidence type="ECO:0000256" key="12">
    <source>
        <dbReference type="ARBA" id="ARBA00053920"/>
    </source>
</evidence>
<organism evidence="19 20">
    <name type="scientific">Lactuca virosa</name>
    <dbReference type="NCBI Taxonomy" id="75947"/>
    <lineage>
        <taxon>Eukaryota</taxon>
        <taxon>Viridiplantae</taxon>
        <taxon>Streptophyta</taxon>
        <taxon>Embryophyta</taxon>
        <taxon>Tracheophyta</taxon>
        <taxon>Spermatophyta</taxon>
        <taxon>Magnoliopsida</taxon>
        <taxon>eudicotyledons</taxon>
        <taxon>Gunneridae</taxon>
        <taxon>Pentapetalae</taxon>
        <taxon>asterids</taxon>
        <taxon>campanulids</taxon>
        <taxon>Asterales</taxon>
        <taxon>Asteraceae</taxon>
        <taxon>Cichorioideae</taxon>
        <taxon>Cichorieae</taxon>
        <taxon>Lactucinae</taxon>
        <taxon>Lactuca</taxon>
    </lineage>
</organism>
<sequence length="496" mass="53997">MATPPNPTDGNPQNPVPEAVKPVTNDQQDADKGATKEPSIFVNTEPIREEQVQNAVKFLSHPKVKGSPVMYRRSFLERKGLTKEEIDESFRRVPDESPGISTTQPAVVNQGVPSQPTSSIQPQAPTQSLQLQPATAPSLRSRFHWSHALLAVGVLAISGAGTAVVFKNAVVPRLKSWIRKVVHEEDEKEDLDNETNRKPTLAEEAAAAAKAAAAAASDVARASQEMLASKTEEKKYFGELLSLLDVQVQEMKSMSNSIKKLEGQNNNIPGREVQVTSTRPPYTNGRTDYDSRSVRSLSPPPASVVEPPSATPSHPKSYMEIMSMIQRGERPPNIREINDQPPNPDQPVSNPRLTPKPKPWESQSQSQGGSSIYENSNNGLNEYGAGPHLSIRLMEKRPVQRPAWVPPQAPPVAMAEAAAAIRQPKKSPFEKEQGQQLTDEQFLARSTEVTDELQRITKISESGGEVAADGGAGGSSSVGMNTSEIQREEEGSYYEA</sequence>
<dbReference type="PANTHER" id="PTHR23058:SF0">
    <property type="entry name" value="PEROXISOMAL MEMBRANE PROTEIN PEX14"/>
    <property type="match status" value="1"/>
</dbReference>
<proteinExistence type="inferred from homology"/>
<evidence type="ECO:0000256" key="14">
    <source>
        <dbReference type="RuleBase" id="RU367032"/>
    </source>
</evidence>
<keyword evidence="8 14" id="KW-0472">Membrane</keyword>
<dbReference type="FunFam" id="1.10.10.10:FF:000217">
    <property type="entry name" value="Peroxisomal membrane protein PEX14"/>
    <property type="match status" value="1"/>
</dbReference>
<dbReference type="Pfam" id="PF04695">
    <property type="entry name" value="Pex14_N"/>
    <property type="match status" value="1"/>
</dbReference>
<feature type="compositionally biased region" description="Polar residues" evidence="15">
    <location>
        <begin position="260"/>
        <end position="286"/>
    </location>
</feature>
<feature type="compositionally biased region" description="Low complexity" evidence="15">
    <location>
        <begin position="303"/>
        <end position="313"/>
    </location>
</feature>
<evidence type="ECO:0000256" key="3">
    <source>
        <dbReference type="ARBA" id="ARBA00022448"/>
    </source>
</evidence>
<dbReference type="Pfam" id="PF23020">
    <property type="entry name" value="PEX14-like_2nd"/>
    <property type="match status" value="1"/>
</dbReference>
<dbReference type="PANTHER" id="PTHR23058">
    <property type="entry name" value="PEROXISOMAL MEMBRANE PROTEIN PEX14"/>
    <property type="match status" value="1"/>
</dbReference>
<comment type="similarity">
    <text evidence="2 14">Belongs to the peroxin-14 family.</text>
</comment>
<dbReference type="GO" id="GO:1990429">
    <property type="term" value="C:peroxisomal importomer complex"/>
    <property type="evidence" value="ECO:0007669"/>
    <property type="project" value="TreeGrafter"/>
</dbReference>
<feature type="region of interest" description="Disordered" evidence="15">
    <location>
        <begin position="260"/>
        <end position="316"/>
    </location>
</feature>
<evidence type="ECO:0000256" key="4">
    <source>
        <dbReference type="ARBA" id="ARBA00022692"/>
    </source>
</evidence>
<evidence type="ECO:0000256" key="7">
    <source>
        <dbReference type="ARBA" id="ARBA00023010"/>
    </source>
</evidence>
<keyword evidence="5 14" id="KW-0653">Protein transport</keyword>
<feature type="domain" description="Peroxisome membrane anchor protein Pex14p N-terminal" evidence="16">
    <location>
        <begin position="48"/>
        <end position="92"/>
    </location>
</feature>
<evidence type="ECO:0000256" key="1">
    <source>
        <dbReference type="ARBA" id="ARBA00004549"/>
    </source>
</evidence>
<keyword evidence="6" id="KW-1133">Transmembrane helix</keyword>
<dbReference type="Proteomes" id="UP001157418">
    <property type="component" value="Unassembled WGS sequence"/>
</dbReference>
<dbReference type="InterPro" id="IPR036388">
    <property type="entry name" value="WH-like_DNA-bd_sf"/>
</dbReference>
<evidence type="ECO:0000259" key="17">
    <source>
        <dbReference type="Pfam" id="PF17733"/>
    </source>
</evidence>
<evidence type="ECO:0000256" key="13">
    <source>
        <dbReference type="ARBA" id="ARBA00064754"/>
    </source>
</evidence>
<name>A0AAU9MCR4_9ASTR</name>
<gene>
    <name evidence="19" type="ORF">LVIROSA_LOCUS10613</name>
</gene>
<dbReference type="InterPro" id="IPR025655">
    <property type="entry name" value="PEX14"/>
</dbReference>
<evidence type="ECO:0000259" key="16">
    <source>
        <dbReference type="Pfam" id="PF04695"/>
    </source>
</evidence>
<feature type="compositionally biased region" description="Polar residues" evidence="15">
    <location>
        <begin position="99"/>
        <end position="127"/>
    </location>
</feature>
<dbReference type="GO" id="GO:0016560">
    <property type="term" value="P:protein import into peroxisome matrix, docking"/>
    <property type="evidence" value="ECO:0007669"/>
    <property type="project" value="UniProtKB-UniRule"/>
</dbReference>
<evidence type="ECO:0000256" key="8">
    <source>
        <dbReference type="ARBA" id="ARBA00023136"/>
    </source>
</evidence>
<evidence type="ECO:0000256" key="15">
    <source>
        <dbReference type="SAM" id="MobiDB-lite"/>
    </source>
</evidence>
<evidence type="ECO:0000256" key="6">
    <source>
        <dbReference type="ARBA" id="ARBA00022989"/>
    </source>
</evidence>
<protein>
    <recommendedName>
        <fullName evidence="10 14">Peroxisomal membrane protein PEX14</fullName>
    </recommendedName>
    <alternativeName>
        <fullName evidence="11 14">Peroxin-14</fullName>
    </alternativeName>
</protein>
<feature type="region of interest" description="Disordered" evidence="15">
    <location>
        <begin position="1"/>
        <end position="48"/>
    </location>
</feature>
<evidence type="ECO:0000256" key="5">
    <source>
        <dbReference type="ARBA" id="ARBA00022927"/>
    </source>
</evidence>
<reference evidence="19 20" key="1">
    <citation type="submission" date="2022-01" db="EMBL/GenBank/DDBJ databases">
        <authorList>
            <person name="Xiong W."/>
            <person name="Schranz E."/>
        </authorList>
    </citation>
    <scope>NUCLEOTIDE SEQUENCE [LARGE SCALE GENOMIC DNA]</scope>
</reference>
<dbReference type="InterPro" id="IPR054154">
    <property type="entry name" value="PEX14-like_M_plants"/>
</dbReference>
<keyword evidence="7" id="KW-0811">Translocation</keyword>
<dbReference type="Pfam" id="PF17733">
    <property type="entry name" value="KPWE_dom"/>
    <property type="match status" value="1"/>
</dbReference>
<feature type="compositionally biased region" description="Low complexity" evidence="15">
    <location>
        <begin position="460"/>
        <end position="469"/>
    </location>
</feature>
<dbReference type="GO" id="GO:0005778">
    <property type="term" value="C:peroxisomal membrane"/>
    <property type="evidence" value="ECO:0007669"/>
    <property type="project" value="UniProtKB-SubCell"/>
</dbReference>
<evidence type="ECO:0000256" key="2">
    <source>
        <dbReference type="ARBA" id="ARBA00005443"/>
    </source>
</evidence>
<evidence type="ECO:0000313" key="19">
    <source>
        <dbReference type="EMBL" id="CAH1423331.1"/>
    </source>
</evidence>
<evidence type="ECO:0000256" key="9">
    <source>
        <dbReference type="ARBA" id="ARBA00023140"/>
    </source>
</evidence>
<feature type="region of interest" description="Disordered" evidence="15">
    <location>
        <begin position="90"/>
        <end position="127"/>
    </location>
</feature>
<comment type="function">
    <text evidence="12 14">Component of the PEX13-PEX14 docking complex, a translocon channel that specifically mediates the import of peroxisomal cargo proteins bound to PEX5 receptor. The PEX13-PEX14 docking complex forms a large import pore which can be opened to a diameter of about 9 nm. Mechanistically, PEX5 receptor along with cargo proteins associates with the PEX14 subunit of the PEX13-PEX14 docking complex in the cytosol, leading to the insertion of the receptor into the organelle membrane with the concomitant translocation of the cargo into the peroxisome matrix.</text>
</comment>
<dbReference type="GO" id="GO:0005102">
    <property type="term" value="F:signaling receptor binding"/>
    <property type="evidence" value="ECO:0007669"/>
    <property type="project" value="TreeGrafter"/>
</dbReference>
<evidence type="ECO:0000256" key="10">
    <source>
        <dbReference type="ARBA" id="ARBA00029502"/>
    </source>
</evidence>
<comment type="subcellular location">
    <subcellularLocation>
        <location evidence="1">Peroxisome membrane</location>
        <topology evidence="1">Single-pass membrane protein</topology>
    </subcellularLocation>
</comment>
<accession>A0AAU9MCR4</accession>
<feature type="compositionally biased region" description="Low complexity" evidence="15">
    <location>
        <begin position="362"/>
        <end position="371"/>
    </location>
</feature>
<evidence type="ECO:0000313" key="20">
    <source>
        <dbReference type="Proteomes" id="UP001157418"/>
    </source>
</evidence>
<feature type="domain" description="Peroxisomal membrane protein PEX14-like KPWE" evidence="17">
    <location>
        <begin position="313"/>
        <end position="361"/>
    </location>
</feature>
<dbReference type="EMBL" id="CAKMRJ010001112">
    <property type="protein sequence ID" value="CAH1423331.1"/>
    <property type="molecule type" value="Genomic_DNA"/>
</dbReference>
<keyword evidence="3 14" id="KW-0813">Transport</keyword>
<dbReference type="InterPro" id="IPR006785">
    <property type="entry name" value="Pex14_N"/>
</dbReference>
<evidence type="ECO:0000259" key="18">
    <source>
        <dbReference type="Pfam" id="PF23020"/>
    </source>
</evidence>
<feature type="region of interest" description="Disordered" evidence="15">
    <location>
        <begin position="415"/>
        <end position="496"/>
    </location>
</feature>
<comment type="caution">
    <text evidence="19">The sequence shown here is derived from an EMBL/GenBank/DDBJ whole genome shotgun (WGS) entry which is preliminary data.</text>
</comment>
<dbReference type="InterPro" id="IPR040554">
    <property type="entry name" value="KPWE_PEX14_dom"/>
</dbReference>
<dbReference type="AlphaFoldDB" id="A0AAU9MCR4"/>
<dbReference type="Gene3D" id="1.10.10.10">
    <property type="entry name" value="Winged helix-like DNA-binding domain superfamily/Winged helix DNA-binding domain"/>
    <property type="match status" value="1"/>
</dbReference>
<keyword evidence="4" id="KW-0812">Transmembrane</keyword>
<keyword evidence="9 14" id="KW-0576">Peroxisome</keyword>